<name>F8P0U6_SERL9</name>
<gene>
    <name evidence="2" type="ORF">SERLADRAFT_471191</name>
</gene>
<dbReference type="AlphaFoldDB" id="F8P0U6"/>
<proteinExistence type="predicted"/>
<dbReference type="HOGENOM" id="CLU_030805_2_0_1"/>
<dbReference type="RefSeq" id="XP_007320020.1">
    <property type="nucleotide sequence ID" value="XM_007319958.1"/>
</dbReference>
<dbReference type="SUPFAM" id="SSF142433">
    <property type="entry name" value="CinA-like"/>
    <property type="match status" value="1"/>
</dbReference>
<dbReference type="InterPro" id="IPR036653">
    <property type="entry name" value="CinA-like_C"/>
</dbReference>
<dbReference type="Proteomes" id="UP000008064">
    <property type="component" value="Unassembled WGS sequence"/>
</dbReference>
<organism>
    <name type="scientific">Serpula lacrymans var. lacrymans (strain S7.9)</name>
    <name type="common">Dry rot fungus</name>
    <dbReference type="NCBI Taxonomy" id="578457"/>
    <lineage>
        <taxon>Eukaryota</taxon>
        <taxon>Fungi</taxon>
        <taxon>Dikarya</taxon>
        <taxon>Basidiomycota</taxon>
        <taxon>Agaricomycotina</taxon>
        <taxon>Agaricomycetes</taxon>
        <taxon>Agaricomycetidae</taxon>
        <taxon>Boletales</taxon>
        <taxon>Coniophorineae</taxon>
        <taxon>Serpulaceae</taxon>
        <taxon>Serpula</taxon>
    </lineage>
</organism>
<accession>F8P0U6</accession>
<reference evidence="2" key="1">
    <citation type="submission" date="2011-04" db="EMBL/GenBank/DDBJ databases">
        <title>Evolution of plant cell wall degrading machinery underlies the functional diversity of forest fungi.</title>
        <authorList>
            <consortium name="US DOE Joint Genome Institute (JGI-PGF)"/>
            <person name="Eastwood D.C."/>
            <person name="Floudas D."/>
            <person name="Binder M."/>
            <person name="Majcherczyk A."/>
            <person name="Schneider P."/>
            <person name="Aerts A."/>
            <person name="Asiegbu F.O."/>
            <person name="Baker S.E."/>
            <person name="Barry K."/>
            <person name="Bendiksby M."/>
            <person name="Blumentritt M."/>
            <person name="Coutinho P.M."/>
            <person name="Cullen D."/>
            <person name="Cullen D."/>
            <person name="Gathman A."/>
            <person name="Goodell B."/>
            <person name="Henrissat B."/>
            <person name="Ihrmark K."/>
            <person name="Kauserud H."/>
            <person name="Kohler A."/>
            <person name="LaButti K."/>
            <person name="Lapidus A."/>
            <person name="Lavin J.L."/>
            <person name="Lee Y.-H."/>
            <person name="Lindquist E."/>
            <person name="Lilly W."/>
            <person name="Lucas S."/>
            <person name="Morin E."/>
            <person name="Murat C."/>
            <person name="Oguiza J.A."/>
            <person name="Park J."/>
            <person name="Pisabarro A.G."/>
            <person name="Riley R."/>
            <person name="Rosling A."/>
            <person name="Salamov A."/>
            <person name="Schmidt O."/>
            <person name="Schmutz J."/>
            <person name="Skrede I."/>
            <person name="Stenlid J."/>
            <person name="Wiebenga A."/>
            <person name="Xie X."/>
            <person name="Kues U."/>
            <person name="Hibbett D.S."/>
            <person name="Hoffmeister D."/>
            <person name="Hogberg N."/>
            <person name="Martin F."/>
            <person name="Grigoriev I.V."/>
            <person name="Watkinson S.C."/>
        </authorList>
    </citation>
    <scope>NUCLEOTIDE SEQUENCE</scope>
    <source>
        <strain evidence="2">S7.9</strain>
    </source>
</reference>
<evidence type="ECO:0000313" key="2">
    <source>
        <dbReference type="EMBL" id="EGO22780.1"/>
    </source>
</evidence>
<dbReference type="GeneID" id="18819892"/>
<dbReference type="OrthoDB" id="2350783at2759"/>
<protein>
    <recommendedName>
        <fullName evidence="1">CinA C-terminal domain-containing protein</fullName>
    </recommendedName>
</protein>
<dbReference type="Gene3D" id="3.90.950.20">
    <property type="entry name" value="CinA-like"/>
    <property type="match status" value="1"/>
</dbReference>
<dbReference type="KEGG" id="sla:SERLADRAFT_471191"/>
<sequence>MASASESYSFPPASFRPLLAEIATLLTSGSSPATLAVAETTSGGLISASLLSVPGASKWYIGGATLYTTKSRSAWCGWSEQNIKDYRGATPEVVTGLATHVCNTLEAAYCIGESGATGPTVPGKPFLHVAGRTYIAFVSRAGGVAVRMVDTGLADREKNMIAFTEAALQLIRDVLSGEAQLEYVEKEDETKL</sequence>
<evidence type="ECO:0000259" key="1">
    <source>
        <dbReference type="Pfam" id="PF02464"/>
    </source>
</evidence>
<dbReference type="EMBL" id="GL945436">
    <property type="protein sequence ID" value="EGO22780.1"/>
    <property type="molecule type" value="Genomic_DNA"/>
</dbReference>
<dbReference type="Pfam" id="PF02464">
    <property type="entry name" value="CinA"/>
    <property type="match status" value="1"/>
</dbReference>
<dbReference type="InterPro" id="IPR008136">
    <property type="entry name" value="CinA_C"/>
</dbReference>
<feature type="domain" description="CinA C-terminal" evidence="1">
    <location>
        <begin position="31"/>
        <end position="175"/>
    </location>
</feature>